<comment type="cofactor">
    <cofactor evidence="1">
        <name>Zn(2+)</name>
        <dbReference type="ChEBI" id="CHEBI:29105"/>
    </cofactor>
</comment>
<dbReference type="InterPro" id="IPR039744">
    <property type="entry name" value="RIbosomal_uS14_euk_arc"/>
</dbReference>
<evidence type="ECO:0000256" key="5">
    <source>
        <dbReference type="ARBA" id="ARBA00023274"/>
    </source>
</evidence>
<evidence type="ECO:0000313" key="8">
    <source>
        <dbReference type="Proteomes" id="UP001344447"/>
    </source>
</evidence>
<comment type="caution">
    <text evidence="7">The sequence shown here is derived from an EMBL/GenBank/DDBJ whole genome shotgun (WGS) entry which is preliminary data.</text>
</comment>
<dbReference type="AlphaFoldDB" id="A0AAN7YTG6"/>
<dbReference type="GO" id="GO:0008270">
    <property type="term" value="F:zinc ion binding"/>
    <property type="evidence" value="ECO:0007669"/>
    <property type="project" value="InterPro"/>
</dbReference>
<dbReference type="PANTHER" id="PTHR12010">
    <property type="entry name" value="40S RIBOSOMAL PROTEIN S29"/>
    <property type="match status" value="1"/>
</dbReference>
<evidence type="ECO:0008006" key="9">
    <source>
        <dbReference type="Google" id="ProtNLM"/>
    </source>
</evidence>
<evidence type="ECO:0000256" key="3">
    <source>
        <dbReference type="ARBA" id="ARBA00022833"/>
    </source>
</evidence>
<dbReference type="Gene3D" id="4.10.830.10">
    <property type="entry name" value="30s Ribosomal Protein S14, Chain N"/>
    <property type="match status" value="1"/>
</dbReference>
<keyword evidence="8" id="KW-1185">Reference proteome</keyword>
<dbReference type="GO" id="GO:0002181">
    <property type="term" value="P:cytoplasmic translation"/>
    <property type="evidence" value="ECO:0007669"/>
    <property type="project" value="TreeGrafter"/>
</dbReference>
<dbReference type="InterPro" id="IPR018271">
    <property type="entry name" value="Ribosomal_uS14_CS"/>
</dbReference>
<keyword evidence="6" id="KW-0472">Membrane</keyword>
<evidence type="ECO:0000256" key="6">
    <source>
        <dbReference type="SAM" id="Phobius"/>
    </source>
</evidence>
<feature type="transmembrane region" description="Helical" evidence="6">
    <location>
        <begin position="6"/>
        <end position="26"/>
    </location>
</feature>
<name>A0AAN7YTG6_9MYCE</name>
<sequence length="103" mass="12268">MSIFYVSNINFFFNNTIFFTGACLGLKKKKKDFKRVFFNFHNTRIIENMARELWLTHPRTFGPGSRTCRKCGNHHGIIRKYGLNMCRRCFRTDAEAIGFNKYR</sequence>
<protein>
    <recommendedName>
        <fullName evidence="9">40S ribosomal protein S29</fullName>
    </recommendedName>
</protein>
<keyword evidence="3" id="KW-0862">Zinc</keyword>
<reference evidence="7 8" key="1">
    <citation type="submission" date="2023-11" db="EMBL/GenBank/DDBJ databases">
        <title>Dfirmibasis_genome.</title>
        <authorList>
            <person name="Edelbroek B."/>
            <person name="Kjellin J."/>
            <person name="Jerlstrom-Hultqvist J."/>
            <person name="Soderbom F."/>
        </authorList>
    </citation>
    <scope>NUCLEOTIDE SEQUENCE [LARGE SCALE GENOMIC DNA]</scope>
    <source>
        <strain evidence="7 8">TNS-C-14</strain>
    </source>
</reference>
<evidence type="ECO:0000256" key="2">
    <source>
        <dbReference type="ARBA" id="ARBA00009083"/>
    </source>
</evidence>
<dbReference type="Proteomes" id="UP001344447">
    <property type="component" value="Unassembled WGS sequence"/>
</dbReference>
<keyword evidence="5" id="KW-0687">Ribonucleoprotein</keyword>
<proteinExistence type="inferred from homology"/>
<keyword evidence="4" id="KW-0689">Ribosomal protein</keyword>
<dbReference type="GO" id="GO:0022627">
    <property type="term" value="C:cytosolic small ribosomal subunit"/>
    <property type="evidence" value="ECO:0007669"/>
    <property type="project" value="TreeGrafter"/>
</dbReference>
<dbReference type="GO" id="GO:0003735">
    <property type="term" value="F:structural constituent of ribosome"/>
    <property type="evidence" value="ECO:0007669"/>
    <property type="project" value="InterPro"/>
</dbReference>
<evidence type="ECO:0000313" key="7">
    <source>
        <dbReference type="EMBL" id="KAK5574897.1"/>
    </source>
</evidence>
<dbReference type="PROSITE" id="PS00527">
    <property type="entry name" value="RIBOSOMAL_S14"/>
    <property type="match status" value="1"/>
</dbReference>
<dbReference type="InterPro" id="IPR001209">
    <property type="entry name" value="Ribosomal_uS14"/>
</dbReference>
<organism evidence="7 8">
    <name type="scientific">Dictyostelium firmibasis</name>
    <dbReference type="NCBI Taxonomy" id="79012"/>
    <lineage>
        <taxon>Eukaryota</taxon>
        <taxon>Amoebozoa</taxon>
        <taxon>Evosea</taxon>
        <taxon>Eumycetozoa</taxon>
        <taxon>Dictyostelia</taxon>
        <taxon>Dictyosteliales</taxon>
        <taxon>Dictyosteliaceae</taxon>
        <taxon>Dictyostelium</taxon>
    </lineage>
</organism>
<gene>
    <name evidence="7" type="ORF">RB653_010151</name>
</gene>
<evidence type="ECO:0000256" key="1">
    <source>
        <dbReference type="ARBA" id="ARBA00001947"/>
    </source>
</evidence>
<comment type="similarity">
    <text evidence="2">Belongs to the universal ribosomal protein uS14 family.</text>
</comment>
<evidence type="ECO:0000256" key="4">
    <source>
        <dbReference type="ARBA" id="ARBA00022980"/>
    </source>
</evidence>
<dbReference type="Pfam" id="PF00253">
    <property type="entry name" value="Ribosomal_S14"/>
    <property type="match status" value="1"/>
</dbReference>
<dbReference type="EMBL" id="JAVFKY010000006">
    <property type="protein sequence ID" value="KAK5574897.1"/>
    <property type="molecule type" value="Genomic_DNA"/>
</dbReference>
<dbReference type="NCBIfam" id="NF004424">
    <property type="entry name" value="PRK05766.1"/>
    <property type="match status" value="1"/>
</dbReference>
<dbReference type="FunFam" id="4.10.830.10:FF:000002">
    <property type="entry name" value="40S ribosomal protein S29"/>
    <property type="match status" value="1"/>
</dbReference>
<dbReference type="InterPro" id="IPR043140">
    <property type="entry name" value="Ribosomal_uS14_sf"/>
</dbReference>
<dbReference type="PANTHER" id="PTHR12010:SF2">
    <property type="entry name" value="40S RIBOSOMAL PROTEIN S29"/>
    <property type="match status" value="1"/>
</dbReference>
<keyword evidence="6" id="KW-1133">Transmembrane helix</keyword>
<accession>A0AAN7YTG6</accession>
<keyword evidence="6" id="KW-0812">Transmembrane</keyword>